<evidence type="ECO:0000313" key="1">
    <source>
        <dbReference type="EMBL" id="OCT15141.1"/>
    </source>
</evidence>
<proteinExistence type="predicted"/>
<dbReference type="AlphaFoldDB" id="A0A1C1A3K3"/>
<name>A0A1C1A3K3_9BACL</name>
<reference evidence="2" key="1">
    <citation type="submission" date="2016-05" db="EMBL/GenBank/DDBJ databases">
        <title>Paenibacillus oryzae. sp. nov., isolated from the rice root.</title>
        <authorList>
            <person name="Zhang J."/>
            <person name="Zhang X."/>
        </authorList>
    </citation>
    <scope>NUCLEOTIDE SEQUENCE [LARGE SCALE GENOMIC DNA]</scope>
    <source>
        <strain evidence="2">KCTC13222</strain>
    </source>
</reference>
<protein>
    <submittedName>
        <fullName evidence="1">Uncharacterized protein</fullName>
    </submittedName>
</protein>
<comment type="caution">
    <text evidence="1">The sequence shown here is derived from an EMBL/GenBank/DDBJ whole genome shotgun (WGS) entry which is preliminary data.</text>
</comment>
<organism evidence="1 2">
    <name type="scientific">Paenibacillus pectinilyticus</name>
    <dbReference type="NCBI Taxonomy" id="512399"/>
    <lineage>
        <taxon>Bacteria</taxon>
        <taxon>Bacillati</taxon>
        <taxon>Bacillota</taxon>
        <taxon>Bacilli</taxon>
        <taxon>Bacillales</taxon>
        <taxon>Paenibacillaceae</taxon>
        <taxon>Paenibacillus</taxon>
    </lineage>
</organism>
<evidence type="ECO:0000313" key="2">
    <source>
        <dbReference type="Proteomes" id="UP000093309"/>
    </source>
</evidence>
<dbReference type="EMBL" id="LYPC01000014">
    <property type="protein sequence ID" value="OCT15141.1"/>
    <property type="molecule type" value="Genomic_DNA"/>
</dbReference>
<sequence>MVDGGKTMKLLLCPSCFAREIDYLLAYDQEDDEYYCQRCCYAGKEENVQAFYIAFRNEKYKLYNK</sequence>
<dbReference type="STRING" id="512399.A8709_13615"/>
<accession>A0A1C1A3K3</accession>
<gene>
    <name evidence="1" type="ORF">A8709_13615</name>
</gene>
<dbReference type="Proteomes" id="UP000093309">
    <property type="component" value="Unassembled WGS sequence"/>
</dbReference>
<keyword evidence="2" id="KW-1185">Reference proteome</keyword>